<dbReference type="AlphaFoldDB" id="A0A0J6Z2I9"/>
<dbReference type="InterPro" id="IPR003018">
    <property type="entry name" value="GAF"/>
</dbReference>
<dbReference type="InterPro" id="IPR036388">
    <property type="entry name" value="WH-like_DNA-bd_sf"/>
</dbReference>
<evidence type="ECO:0000313" key="4">
    <source>
        <dbReference type="EMBL" id="KMO78886.1"/>
    </source>
</evidence>
<reference evidence="4 5" key="1">
    <citation type="journal article" date="2015" name="Genome Biol. Evol.">
        <title>Characterization of Three Mycobacterium spp. with Potential Use in Bioremediation by Genome Sequencing and Comparative Genomics.</title>
        <authorList>
            <person name="Das S."/>
            <person name="Pettersson B.M."/>
            <person name="Behra P.R."/>
            <person name="Ramesh M."/>
            <person name="Dasgupta S."/>
            <person name="Bhattacharya A."/>
            <person name="Kirsebom L.A."/>
        </authorList>
    </citation>
    <scope>NUCLEOTIDE SEQUENCE [LARGE SCALE GENOMIC DNA]</scope>
    <source>
        <strain evidence="4 5">DSM 44219</strain>
    </source>
</reference>
<evidence type="ECO:0000313" key="5">
    <source>
        <dbReference type="Proteomes" id="UP000036176"/>
    </source>
</evidence>
<dbReference type="Pfam" id="PF03861">
    <property type="entry name" value="ANTAR"/>
    <property type="match status" value="1"/>
</dbReference>
<evidence type="ECO:0000256" key="1">
    <source>
        <dbReference type="ARBA" id="ARBA00023015"/>
    </source>
</evidence>
<dbReference type="Pfam" id="PF13185">
    <property type="entry name" value="GAF_2"/>
    <property type="match status" value="1"/>
</dbReference>
<sequence length="262" mass="28356">MRVERQEYHAITAHTDVFVNTRLLETVVSLVDRVLVDFDIVELLTDLTRSSTEILGKQTGLLVADPDSDLHLMAASSAQPGAVELFRLAAQEGPCRDCYTSGSVIGVDDVRAATDRWPRFVAAAGEFGFSSMHAVPIRGGETVLGTLGLVSDDGGMDDADVLMAQALARIAGMALLRQRGPDSSTAAPRLNSALAGQHAVERAKGFLRGTLDVTPDEAFTLLRTYSREHGEYLTDLARRLVTDRLVRPAMMAEFAAMLGRNR</sequence>
<protein>
    <submittedName>
        <fullName evidence="4">ANTAR domain protein</fullName>
    </submittedName>
</protein>
<dbReference type="InterPro" id="IPR012074">
    <property type="entry name" value="GAF_ANTAR"/>
</dbReference>
<dbReference type="SUPFAM" id="SSF55781">
    <property type="entry name" value="GAF domain-like"/>
    <property type="match status" value="1"/>
</dbReference>
<dbReference type="GO" id="GO:0003723">
    <property type="term" value="F:RNA binding"/>
    <property type="evidence" value="ECO:0007669"/>
    <property type="project" value="InterPro"/>
</dbReference>
<dbReference type="InterPro" id="IPR005561">
    <property type="entry name" value="ANTAR"/>
</dbReference>
<dbReference type="EMBL" id="JYNX01000037">
    <property type="protein sequence ID" value="KMO78886.1"/>
    <property type="molecule type" value="Genomic_DNA"/>
</dbReference>
<dbReference type="Gene3D" id="3.30.450.40">
    <property type="match status" value="1"/>
</dbReference>
<dbReference type="PATRIC" id="fig|1800.3.peg.3135"/>
<accession>A0A0J6Z2I9</accession>
<keyword evidence="2" id="KW-0804">Transcription</keyword>
<dbReference type="InterPro" id="IPR029016">
    <property type="entry name" value="GAF-like_dom_sf"/>
</dbReference>
<dbReference type="Gene3D" id="1.10.10.10">
    <property type="entry name" value="Winged helix-like DNA-binding domain superfamily/Winged helix DNA-binding domain"/>
    <property type="match status" value="1"/>
</dbReference>
<organism evidence="4 5">
    <name type="scientific">Mycolicibacterium chubuense</name>
    <name type="common">Mycobacterium chubuense</name>
    <dbReference type="NCBI Taxonomy" id="1800"/>
    <lineage>
        <taxon>Bacteria</taxon>
        <taxon>Bacillati</taxon>
        <taxon>Actinomycetota</taxon>
        <taxon>Actinomycetes</taxon>
        <taxon>Mycobacteriales</taxon>
        <taxon>Mycobacteriaceae</taxon>
        <taxon>Mycolicibacterium</taxon>
    </lineage>
</organism>
<proteinExistence type="predicted"/>
<dbReference type="PIRSF" id="PIRSF036625">
    <property type="entry name" value="GAF_ANTAR"/>
    <property type="match status" value="1"/>
</dbReference>
<evidence type="ECO:0000259" key="3">
    <source>
        <dbReference type="PROSITE" id="PS50921"/>
    </source>
</evidence>
<keyword evidence="5" id="KW-1185">Reference proteome</keyword>
<dbReference type="SMART" id="SM01012">
    <property type="entry name" value="ANTAR"/>
    <property type="match status" value="1"/>
</dbReference>
<keyword evidence="1" id="KW-0805">Transcription regulation</keyword>
<dbReference type="Proteomes" id="UP000036176">
    <property type="component" value="Unassembled WGS sequence"/>
</dbReference>
<comment type="caution">
    <text evidence="4">The sequence shown here is derived from an EMBL/GenBank/DDBJ whole genome shotgun (WGS) entry which is preliminary data.</text>
</comment>
<evidence type="ECO:0000256" key="2">
    <source>
        <dbReference type="ARBA" id="ARBA00023163"/>
    </source>
</evidence>
<gene>
    <name evidence="4" type="ORF">MCHUDSM44219_03124</name>
</gene>
<dbReference type="PROSITE" id="PS50921">
    <property type="entry name" value="ANTAR"/>
    <property type="match status" value="1"/>
</dbReference>
<name>A0A0J6Z2I9_MYCCU</name>
<feature type="domain" description="ANTAR" evidence="3">
    <location>
        <begin position="180"/>
        <end position="241"/>
    </location>
</feature>